<evidence type="ECO:0000259" key="1">
    <source>
        <dbReference type="PROSITE" id="PS50181"/>
    </source>
</evidence>
<feature type="domain" description="F-box" evidence="1">
    <location>
        <begin position="6"/>
        <end position="55"/>
    </location>
</feature>
<reference evidence="2" key="1">
    <citation type="submission" date="2020-06" db="EMBL/GenBank/DDBJ databases">
        <title>WGS assembly of Ceratodon purpureus strain R40.</title>
        <authorList>
            <person name="Carey S.B."/>
            <person name="Jenkins J."/>
            <person name="Shu S."/>
            <person name="Lovell J.T."/>
            <person name="Sreedasyam A."/>
            <person name="Maumus F."/>
            <person name="Tiley G.P."/>
            <person name="Fernandez-Pozo N."/>
            <person name="Barry K."/>
            <person name="Chen C."/>
            <person name="Wang M."/>
            <person name="Lipzen A."/>
            <person name="Daum C."/>
            <person name="Saski C.A."/>
            <person name="Payton A.C."/>
            <person name="Mcbreen J.C."/>
            <person name="Conrad R.E."/>
            <person name="Kollar L.M."/>
            <person name="Olsson S."/>
            <person name="Huttunen S."/>
            <person name="Landis J.B."/>
            <person name="Wickett N.J."/>
            <person name="Johnson M.G."/>
            <person name="Rensing S.A."/>
            <person name="Grimwood J."/>
            <person name="Schmutz J."/>
            <person name="Mcdaniel S.F."/>
        </authorList>
    </citation>
    <scope>NUCLEOTIDE SEQUENCE</scope>
    <source>
        <strain evidence="2">R40</strain>
    </source>
</reference>
<dbReference type="Gene3D" id="2.120.10.80">
    <property type="entry name" value="Kelch-type beta propeller"/>
    <property type="match status" value="1"/>
</dbReference>
<dbReference type="OrthoDB" id="1750034at2759"/>
<protein>
    <recommendedName>
        <fullName evidence="1">F-box domain-containing protein</fullName>
    </recommendedName>
</protein>
<dbReference type="SMART" id="SM00256">
    <property type="entry name" value="FBOX"/>
    <property type="match status" value="1"/>
</dbReference>
<evidence type="ECO:0000313" key="3">
    <source>
        <dbReference type="Proteomes" id="UP000822688"/>
    </source>
</evidence>
<gene>
    <name evidence="2" type="ORF">KC19_8G093600</name>
</gene>
<proteinExistence type="predicted"/>
<name>A0A8T0H0H5_CERPU</name>
<dbReference type="SUPFAM" id="SSF50965">
    <property type="entry name" value="Galactose oxidase, central domain"/>
    <property type="match status" value="1"/>
</dbReference>
<accession>A0A8T0H0H5</accession>
<sequence length="367" mass="41845">MSAMEASLWEKLPLDILYHILAKLPLRALMRLQCVSKHWQSVIENPATLALSRPLKTPLMAEPMLAVGYEGKESLEWTTYDFEWKRWSIMPAFPETVRAAAASGEKVDYFSAGGLLFFMLSSYTNRSDTRCLVYNPLTKASRELPPFARDWVCGAFAHPIADTEADTYKFMMGDQEHWARFNSTSQSWDEGTIHGVGCLASGTKGVQCKDLLFFVVPTMRGKSDLATYNSKTNVWLDTFDYEQQAEVGYHLNNRGYSESNRIFEWDGSLFLMTTLDGCVSELDLVSKNWTKRFEMPRNILGEFEKIQNCIAKGNRLCVVGSAKARRYSSLFVVYLKQEERWDKLEPCPHDKSTDAQSFLFQPSLLSV</sequence>
<dbReference type="InterPro" id="IPR015915">
    <property type="entry name" value="Kelch-typ_b-propeller"/>
</dbReference>
<dbReference type="InterPro" id="IPR001810">
    <property type="entry name" value="F-box_dom"/>
</dbReference>
<dbReference type="Pfam" id="PF00646">
    <property type="entry name" value="F-box"/>
    <property type="match status" value="1"/>
</dbReference>
<dbReference type="PANTHER" id="PTHR31672">
    <property type="entry name" value="BNACNNG10540D PROTEIN"/>
    <property type="match status" value="1"/>
</dbReference>
<dbReference type="Proteomes" id="UP000822688">
    <property type="component" value="Chromosome 8"/>
</dbReference>
<comment type="caution">
    <text evidence="2">The sequence shown here is derived from an EMBL/GenBank/DDBJ whole genome shotgun (WGS) entry which is preliminary data.</text>
</comment>
<dbReference type="Gene3D" id="1.20.1280.50">
    <property type="match status" value="1"/>
</dbReference>
<dbReference type="PANTHER" id="PTHR31672:SF2">
    <property type="entry name" value="F-BOX DOMAIN-CONTAINING PROTEIN"/>
    <property type="match status" value="1"/>
</dbReference>
<evidence type="ECO:0000313" key="2">
    <source>
        <dbReference type="EMBL" id="KAG0564225.1"/>
    </source>
</evidence>
<dbReference type="EMBL" id="CM026429">
    <property type="protein sequence ID" value="KAG0564225.1"/>
    <property type="molecule type" value="Genomic_DNA"/>
</dbReference>
<dbReference type="InterPro" id="IPR011043">
    <property type="entry name" value="Gal_Oxase/kelch_b-propeller"/>
</dbReference>
<organism evidence="2 3">
    <name type="scientific">Ceratodon purpureus</name>
    <name type="common">Fire moss</name>
    <name type="synonym">Dicranum purpureum</name>
    <dbReference type="NCBI Taxonomy" id="3225"/>
    <lineage>
        <taxon>Eukaryota</taxon>
        <taxon>Viridiplantae</taxon>
        <taxon>Streptophyta</taxon>
        <taxon>Embryophyta</taxon>
        <taxon>Bryophyta</taxon>
        <taxon>Bryophytina</taxon>
        <taxon>Bryopsida</taxon>
        <taxon>Dicranidae</taxon>
        <taxon>Pseudoditrichales</taxon>
        <taxon>Ditrichaceae</taxon>
        <taxon>Ceratodon</taxon>
    </lineage>
</organism>
<dbReference type="InterPro" id="IPR036047">
    <property type="entry name" value="F-box-like_dom_sf"/>
</dbReference>
<dbReference type="PROSITE" id="PS50181">
    <property type="entry name" value="FBOX"/>
    <property type="match status" value="1"/>
</dbReference>
<keyword evidence="3" id="KW-1185">Reference proteome</keyword>
<dbReference type="AlphaFoldDB" id="A0A8T0H0H5"/>
<dbReference type="InterPro" id="IPR050796">
    <property type="entry name" value="SCF_F-box_component"/>
</dbReference>
<dbReference type="SUPFAM" id="SSF81383">
    <property type="entry name" value="F-box domain"/>
    <property type="match status" value="1"/>
</dbReference>